<gene>
    <name evidence="5" type="ORF">SVIM_LOCUS85395</name>
</gene>
<keyword evidence="3" id="KW-0472">Membrane</keyword>
<feature type="compositionally biased region" description="Basic and acidic residues" evidence="2">
    <location>
        <begin position="19"/>
        <end position="29"/>
    </location>
</feature>
<dbReference type="EMBL" id="CAADRP010000391">
    <property type="protein sequence ID" value="VFU27655.1"/>
    <property type="molecule type" value="Genomic_DNA"/>
</dbReference>
<accession>A0A6N2KGQ1</accession>
<dbReference type="AlphaFoldDB" id="A0A6N2KGQ1"/>
<dbReference type="InterPro" id="IPR018247">
    <property type="entry name" value="EF_Hand_1_Ca_BS"/>
</dbReference>
<dbReference type="SUPFAM" id="SSF56112">
    <property type="entry name" value="Protein kinase-like (PK-like)"/>
    <property type="match status" value="1"/>
</dbReference>
<dbReference type="Gene3D" id="1.10.510.10">
    <property type="entry name" value="Transferase(Phosphotransferase) domain 1"/>
    <property type="match status" value="1"/>
</dbReference>
<evidence type="ECO:0000256" key="2">
    <source>
        <dbReference type="SAM" id="MobiDB-lite"/>
    </source>
</evidence>
<dbReference type="InterPro" id="IPR036770">
    <property type="entry name" value="Ankyrin_rpt-contain_sf"/>
</dbReference>
<evidence type="ECO:0000256" key="1">
    <source>
        <dbReference type="ARBA" id="ARBA00022837"/>
    </source>
</evidence>
<dbReference type="SUPFAM" id="SSF47473">
    <property type="entry name" value="EF-hand"/>
    <property type="match status" value="1"/>
</dbReference>
<feature type="transmembrane region" description="Helical" evidence="3">
    <location>
        <begin position="795"/>
        <end position="816"/>
    </location>
</feature>
<sequence length="968" mass="107845">MEGGAEKKRKRENKKKKKGFECDGKGEGCHGRSVEVVVAVQEGQGMPPPFGLPSRIRKEAQKKKKKVSPTTRSPSSRKLFDKDQNGFISAAELRHVMTNLGEKLTDEEMRRLLHSRPKSTVGSPAYIALEVLSRREYDGKLVDVWSCGVTLSVMLVGAYPFEDPKNFRKTQCITISQNYGSSIQDPQLCPHNSGLIAVISLSHICCKSSKKPLKDADGKQKRSLTPEAKYNFCPSAWGKNKKSIPPTPWNAAMGGDWESMMDYYREPLGGLSSPVTHTLDTGLHLAVHDKSGKQCEDLLEIVREKQLSETEFLKKTNKFGNTALHEATIYSNSKAVKLLVECCPHLIEMENKFGETPLFTAAGFAETEIVEFLIGSGLKQCLGDDGRLLDTHRKRTEDELSILSVAIIGQKFETALLLLEMDKSLASLKDKNKIYTLQLLAEMPTAFKSGSVPMGICERFIYICMPTPTALLDPAILPTYFLAEYPGRLPVPRSPCEVKSKAERLSQERKRMGDLECGRGSYSVDHRRCGSEKNQRGGLLNYLWIRTGLELGIWKEKRKHVFAYQLSESLIKNDDSLKKVTIRDGDQKEIEIELICNAKDTEKTQSQIAQTSGTSQRAQTSGTSQKEPNSGTSQITMSSLTTKKEMPLFTATRRGVKEIVELIIQLHPHAIDRRDPMNRSVLDVAVMYRQRKIFDIIVGGEKLPLDRMRRVVDNSGNTLLHHVADMKKHSGVTKPGPALQLQEELKWFEVSPIHPLVSLLDTRLCISYTNPIKTSASTKLSNPIKLVQDKIPPHYVPLLNTTAGVAAFVFAAAYTVPGGSDEKGKPIFINSPFFLIFTVTDVVSLACSLSSLVMFLSLFTSAFELPEFLTSLPRKLIAGLFFLFLSVVTSMISFAATILILIQTERELTTLLLSIASFLPVLVFGIMQFPTFLSFLSSTLNIRKIISSLVPCLPWGKKAPPRRLIREI</sequence>
<feature type="region of interest" description="Disordered" evidence="2">
    <location>
        <begin position="41"/>
        <end position="80"/>
    </location>
</feature>
<name>A0A6N2KGQ1_SALVM</name>
<dbReference type="InterPro" id="IPR002110">
    <property type="entry name" value="Ankyrin_rpt"/>
</dbReference>
<dbReference type="PROSITE" id="PS50222">
    <property type="entry name" value="EF_HAND_2"/>
    <property type="match status" value="1"/>
</dbReference>
<dbReference type="CDD" id="cd00051">
    <property type="entry name" value="EFh"/>
    <property type="match status" value="1"/>
</dbReference>
<keyword evidence="3" id="KW-0812">Transmembrane</keyword>
<dbReference type="Pfam" id="PF13962">
    <property type="entry name" value="PGG"/>
    <property type="match status" value="1"/>
</dbReference>
<dbReference type="PROSITE" id="PS00018">
    <property type="entry name" value="EF_HAND_1"/>
    <property type="match status" value="1"/>
</dbReference>
<feature type="region of interest" description="Disordered" evidence="2">
    <location>
        <begin position="1"/>
        <end position="29"/>
    </location>
</feature>
<feature type="compositionally biased region" description="Polar residues" evidence="2">
    <location>
        <begin position="604"/>
        <end position="639"/>
    </location>
</feature>
<dbReference type="PANTHER" id="PTHR24177:SF215">
    <property type="entry name" value="PGG DOMAIN-CONTAINING PROTEIN"/>
    <property type="match status" value="1"/>
</dbReference>
<organism evidence="5">
    <name type="scientific">Salix viminalis</name>
    <name type="common">Common osier</name>
    <name type="synonym">Basket willow</name>
    <dbReference type="NCBI Taxonomy" id="40686"/>
    <lineage>
        <taxon>Eukaryota</taxon>
        <taxon>Viridiplantae</taxon>
        <taxon>Streptophyta</taxon>
        <taxon>Embryophyta</taxon>
        <taxon>Tracheophyta</taxon>
        <taxon>Spermatophyta</taxon>
        <taxon>Magnoliopsida</taxon>
        <taxon>eudicotyledons</taxon>
        <taxon>Gunneridae</taxon>
        <taxon>Pentapetalae</taxon>
        <taxon>rosids</taxon>
        <taxon>fabids</taxon>
        <taxon>Malpighiales</taxon>
        <taxon>Salicaceae</taxon>
        <taxon>Saliceae</taxon>
        <taxon>Salix</taxon>
    </lineage>
</organism>
<dbReference type="GO" id="GO:0005509">
    <property type="term" value="F:calcium ion binding"/>
    <property type="evidence" value="ECO:0007669"/>
    <property type="project" value="InterPro"/>
</dbReference>
<evidence type="ECO:0000259" key="4">
    <source>
        <dbReference type="PROSITE" id="PS50222"/>
    </source>
</evidence>
<evidence type="ECO:0000256" key="3">
    <source>
        <dbReference type="SAM" id="Phobius"/>
    </source>
</evidence>
<dbReference type="GO" id="GO:0005524">
    <property type="term" value="F:ATP binding"/>
    <property type="evidence" value="ECO:0007669"/>
    <property type="project" value="InterPro"/>
</dbReference>
<dbReference type="InterPro" id="IPR026961">
    <property type="entry name" value="PGG_dom"/>
</dbReference>
<proteinExistence type="predicted"/>
<feature type="transmembrane region" description="Helical" evidence="3">
    <location>
        <begin position="908"/>
        <end position="929"/>
    </location>
</feature>
<dbReference type="Pfam" id="PF12796">
    <property type="entry name" value="Ank_2"/>
    <property type="match status" value="1"/>
</dbReference>
<dbReference type="Pfam" id="PF00069">
    <property type="entry name" value="Pkinase"/>
    <property type="match status" value="1"/>
</dbReference>
<dbReference type="Gene3D" id="1.25.40.20">
    <property type="entry name" value="Ankyrin repeat-containing domain"/>
    <property type="match status" value="2"/>
</dbReference>
<dbReference type="InterPro" id="IPR002048">
    <property type="entry name" value="EF_hand_dom"/>
</dbReference>
<dbReference type="PANTHER" id="PTHR24177">
    <property type="entry name" value="CASKIN"/>
    <property type="match status" value="1"/>
</dbReference>
<feature type="compositionally biased region" description="Basic residues" evidence="2">
    <location>
        <begin position="7"/>
        <end position="18"/>
    </location>
</feature>
<dbReference type="FunFam" id="1.10.238.10:FF:000001">
    <property type="entry name" value="Calmodulin 1"/>
    <property type="match status" value="1"/>
</dbReference>
<feature type="domain" description="EF-hand" evidence="4">
    <location>
        <begin position="78"/>
        <end position="103"/>
    </location>
</feature>
<evidence type="ECO:0000313" key="5">
    <source>
        <dbReference type="EMBL" id="VFU27655.1"/>
    </source>
</evidence>
<dbReference type="Gene3D" id="1.10.238.10">
    <property type="entry name" value="EF-hand"/>
    <property type="match status" value="1"/>
</dbReference>
<keyword evidence="3" id="KW-1133">Transmembrane helix</keyword>
<feature type="transmembrane region" description="Helical" evidence="3">
    <location>
        <begin position="828"/>
        <end position="856"/>
    </location>
</feature>
<dbReference type="InterPro" id="IPR011992">
    <property type="entry name" value="EF-hand-dom_pair"/>
</dbReference>
<dbReference type="SUPFAM" id="SSF48403">
    <property type="entry name" value="Ankyrin repeat"/>
    <property type="match status" value="1"/>
</dbReference>
<reference evidence="5" key="1">
    <citation type="submission" date="2019-03" db="EMBL/GenBank/DDBJ databases">
        <authorList>
            <person name="Mank J."/>
            <person name="Almeida P."/>
        </authorList>
    </citation>
    <scope>NUCLEOTIDE SEQUENCE</scope>
    <source>
        <strain evidence="5">78183</strain>
    </source>
</reference>
<feature type="region of interest" description="Disordered" evidence="2">
    <location>
        <begin position="603"/>
        <end position="639"/>
    </location>
</feature>
<dbReference type="SMART" id="SM00220">
    <property type="entry name" value="S_TKc"/>
    <property type="match status" value="1"/>
</dbReference>
<dbReference type="InterPro" id="IPR011009">
    <property type="entry name" value="Kinase-like_dom_sf"/>
</dbReference>
<dbReference type="SMART" id="SM00248">
    <property type="entry name" value="ANK"/>
    <property type="match status" value="5"/>
</dbReference>
<feature type="transmembrane region" description="Helical" evidence="3">
    <location>
        <begin position="876"/>
        <end position="901"/>
    </location>
</feature>
<keyword evidence="1" id="KW-0106">Calcium</keyword>
<protein>
    <recommendedName>
        <fullName evidence="4">EF-hand domain-containing protein</fullName>
    </recommendedName>
</protein>
<dbReference type="GO" id="GO:0016020">
    <property type="term" value="C:membrane"/>
    <property type="evidence" value="ECO:0007669"/>
    <property type="project" value="TreeGrafter"/>
</dbReference>
<dbReference type="GO" id="GO:0004672">
    <property type="term" value="F:protein kinase activity"/>
    <property type="evidence" value="ECO:0007669"/>
    <property type="project" value="InterPro"/>
</dbReference>
<dbReference type="InterPro" id="IPR000719">
    <property type="entry name" value="Prot_kinase_dom"/>
</dbReference>